<organism evidence="2 3">
    <name type="scientific">Pseudidiomarina aestuarii</name>
    <dbReference type="NCBI Taxonomy" id="624146"/>
    <lineage>
        <taxon>Bacteria</taxon>
        <taxon>Pseudomonadati</taxon>
        <taxon>Pseudomonadota</taxon>
        <taxon>Gammaproteobacteria</taxon>
        <taxon>Alteromonadales</taxon>
        <taxon>Idiomarinaceae</taxon>
        <taxon>Pseudidiomarina</taxon>
    </lineage>
</organism>
<proteinExistence type="predicted"/>
<feature type="chain" id="PRO_5031252024" description="DUF192 domain-containing protein" evidence="1">
    <location>
        <begin position="28"/>
        <end position="165"/>
    </location>
</feature>
<accession>A0A7Z6ZTL1</accession>
<protein>
    <recommendedName>
        <fullName evidence="4">DUF192 domain-containing protein</fullName>
    </recommendedName>
</protein>
<keyword evidence="3" id="KW-1185">Reference proteome</keyword>
<feature type="signal peptide" evidence="1">
    <location>
        <begin position="1"/>
        <end position="27"/>
    </location>
</feature>
<gene>
    <name evidence="2" type="ORF">CWE22_02110</name>
</gene>
<dbReference type="EMBL" id="PIPR01000001">
    <property type="protein sequence ID" value="RUO41012.1"/>
    <property type="molecule type" value="Genomic_DNA"/>
</dbReference>
<dbReference type="InterPro" id="IPR003795">
    <property type="entry name" value="DUF192"/>
</dbReference>
<sequence>MRHRCYPAILKSCAIVGLFAYSSLGMSQTTLNTNLQTTQLCIAGHEPTLTVEIADTFESRARGLMARESLAEHAGMWFVYETERPGSAGFWMFNTYIPLDIAYLDEHGKILTIIPMEPCPSIDAQRCPAYDPGVSYFSALEMNMGYFDKYDIQVGATIRECNEGE</sequence>
<dbReference type="InterPro" id="IPR038695">
    <property type="entry name" value="Saro_0823-like_sf"/>
</dbReference>
<dbReference type="Proteomes" id="UP000287766">
    <property type="component" value="Unassembled WGS sequence"/>
</dbReference>
<evidence type="ECO:0000313" key="3">
    <source>
        <dbReference type="Proteomes" id="UP000287766"/>
    </source>
</evidence>
<dbReference type="AlphaFoldDB" id="A0A7Z6ZTL1"/>
<dbReference type="Gene3D" id="2.60.120.1140">
    <property type="entry name" value="Protein of unknown function DUF192"/>
    <property type="match status" value="1"/>
</dbReference>
<comment type="caution">
    <text evidence="2">The sequence shown here is derived from an EMBL/GenBank/DDBJ whole genome shotgun (WGS) entry which is preliminary data.</text>
</comment>
<dbReference type="Pfam" id="PF02643">
    <property type="entry name" value="DUF192"/>
    <property type="match status" value="1"/>
</dbReference>
<evidence type="ECO:0008006" key="4">
    <source>
        <dbReference type="Google" id="ProtNLM"/>
    </source>
</evidence>
<evidence type="ECO:0000313" key="2">
    <source>
        <dbReference type="EMBL" id="RUO41012.1"/>
    </source>
</evidence>
<dbReference type="PANTHER" id="PTHR37953">
    <property type="entry name" value="UPF0127 PROTEIN MJ1496"/>
    <property type="match status" value="1"/>
</dbReference>
<name>A0A7Z6ZTL1_9GAMM</name>
<evidence type="ECO:0000256" key="1">
    <source>
        <dbReference type="SAM" id="SignalP"/>
    </source>
</evidence>
<dbReference type="RefSeq" id="WP_169929744.1">
    <property type="nucleotide sequence ID" value="NZ_PIPR01000001.1"/>
</dbReference>
<reference evidence="3" key="1">
    <citation type="journal article" date="2018" name="Front. Microbiol.">
        <title>Genome-Based Analysis Reveals the Taxonomy and Diversity of the Family Idiomarinaceae.</title>
        <authorList>
            <person name="Liu Y."/>
            <person name="Lai Q."/>
            <person name="Shao Z."/>
        </authorList>
    </citation>
    <scope>NUCLEOTIDE SEQUENCE [LARGE SCALE GENOMIC DNA]</scope>
    <source>
        <strain evidence="3">KYW314</strain>
    </source>
</reference>
<dbReference type="PANTHER" id="PTHR37953:SF1">
    <property type="entry name" value="UPF0127 PROTEIN MJ1496"/>
    <property type="match status" value="1"/>
</dbReference>
<keyword evidence="1" id="KW-0732">Signal</keyword>